<sequence>MSADAPPPPSTEEADPTTTTKSSDPTCSSTPQPDVPTVDLPYEVDEKGQWVLKSSSEKCSVCEWRYSKWLPLITTRTLRRKDLPTQVSGCWFCKFELLLLDAISEYEGLGPEDGYLLEWAPWEAKIALEPSLDDEHKRKSDRRWIDYNIFVPSETPNSYIREILLVKNGTLAPDSTLDDSMEQSIIWARGHINNCLRQHKRCVEQDNDPVIPTRLIDVNPGGMGLDIKLREFNGIDSATPREYAALSYCWGDYKPECITTRDNKDRNLNRISWDSLPPTFRDAIKFTQGLGLKYLWIDSICIIQGDQDDWQREAGRMFHVYKNAKVTLAALFGKDSTSGLRNTTIKQETRPVVTFRLGQFTYPLYIRRHHYLGRDARLKEDPLLTRAWTFQERIMSPRVLFFTESEVIYECGCEAKCECGTTSDLSQGLDGHTRNKRRIFQAWHSITKEEIFPESESNSESNDSFHCVETIWRNAVAQLYSKFEITNPGDRLVALGAISEQFQQVRPGSEYLAGLWTDSLPDDLLWLAVLPSKFSNTFPPQRHFNFPTWSWASFKGEIEYWILPEVLLVEVVKARCLYAEDNQFGVLKSSTLILRGMMLSCTVKKDKTLYSHSSEVSGGICFDFDPKSCLDWPEELEVYLLRIGDDFHEEPVCLVLHLEDDRGKIFSRMGVFFWESGKYPHI</sequence>
<name>A0ABR1YQ89_9PEZI</name>
<dbReference type="PANTHER" id="PTHR33112">
    <property type="entry name" value="DOMAIN PROTEIN, PUTATIVE-RELATED"/>
    <property type="match status" value="1"/>
</dbReference>
<feature type="compositionally biased region" description="Low complexity" evidence="1">
    <location>
        <begin position="16"/>
        <end position="31"/>
    </location>
</feature>
<dbReference type="EMBL" id="JBBWRZ010000005">
    <property type="protein sequence ID" value="KAK8235105.1"/>
    <property type="molecule type" value="Genomic_DNA"/>
</dbReference>
<evidence type="ECO:0000259" key="2">
    <source>
        <dbReference type="Pfam" id="PF06985"/>
    </source>
</evidence>
<feature type="compositionally biased region" description="Pro residues" evidence="1">
    <location>
        <begin position="1"/>
        <end position="10"/>
    </location>
</feature>
<protein>
    <submittedName>
        <fullName evidence="3">Heterokaryon incompatibility protein-domain-containing protein</fullName>
    </submittedName>
</protein>
<dbReference type="Proteomes" id="UP001492380">
    <property type="component" value="Unassembled WGS sequence"/>
</dbReference>
<dbReference type="Pfam" id="PF06985">
    <property type="entry name" value="HET"/>
    <property type="match status" value="1"/>
</dbReference>
<keyword evidence="4" id="KW-1185">Reference proteome</keyword>
<dbReference type="InterPro" id="IPR010730">
    <property type="entry name" value="HET"/>
</dbReference>
<proteinExistence type="predicted"/>
<feature type="region of interest" description="Disordered" evidence="1">
    <location>
        <begin position="1"/>
        <end position="40"/>
    </location>
</feature>
<evidence type="ECO:0000313" key="4">
    <source>
        <dbReference type="Proteomes" id="UP001492380"/>
    </source>
</evidence>
<evidence type="ECO:0000256" key="1">
    <source>
        <dbReference type="SAM" id="MobiDB-lite"/>
    </source>
</evidence>
<gene>
    <name evidence="3" type="ORF">HDK90DRAFT_483858</name>
</gene>
<feature type="domain" description="Heterokaryon incompatibility" evidence="2">
    <location>
        <begin position="243"/>
        <end position="392"/>
    </location>
</feature>
<accession>A0ABR1YQ89</accession>
<reference evidence="3 4" key="1">
    <citation type="submission" date="2024-04" db="EMBL/GenBank/DDBJ databases">
        <title>Phyllosticta paracitricarpa is synonymous to the EU quarantine fungus P. citricarpa based on phylogenomic analyses.</title>
        <authorList>
            <consortium name="Lawrence Berkeley National Laboratory"/>
            <person name="Van Ingen-Buijs V.A."/>
            <person name="Van Westerhoven A.C."/>
            <person name="Haridas S."/>
            <person name="Skiadas P."/>
            <person name="Martin F."/>
            <person name="Groenewald J.Z."/>
            <person name="Crous P.W."/>
            <person name="Seidl M.F."/>
        </authorList>
    </citation>
    <scope>NUCLEOTIDE SEQUENCE [LARGE SCALE GENOMIC DNA]</scope>
    <source>
        <strain evidence="3 4">CBS 123374</strain>
    </source>
</reference>
<comment type="caution">
    <text evidence="3">The sequence shown here is derived from an EMBL/GenBank/DDBJ whole genome shotgun (WGS) entry which is preliminary data.</text>
</comment>
<dbReference type="PANTHER" id="PTHR33112:SF16">
    <property type="entry name" value="HETEROKARYON INCOMPATIBILITY DOMAIN-CONTAINING PROTEIN"/>
    <property type="match status" value="1"/>
</dbReference>
<evidence type="ECO:0000313" key="3">
    <source>
        <dbReference type="EMBL" id="KAK8235105.1"/>
    </source>
</evidence>
<organism evidence="3 4">
    <name type="scientific">Phyllosticta capitalensis</name>
    <dbReference type="NCBI Taxonomy" id="121624"/>
    <lineage>
        <taxon>Eukaryota</taxon>
        <taxon>Fungi</taxon>
        <taxon>Dikarya</taxon>
        <taxon>Ascomycota</taxon>
        <taxon>Pezizomycotina</taxon>
        <taxon>Dothideomycetes</taxon>
        <taxon>Dothideomycetes incertae sedis</taxon>
        <taxon>Botryosphaeriales</taxon>
        <taxon>Phyllostictaceae</taxon>
        <taxon>Phyllosticta</taxon>
    </lineage>
</organism>